<dbReference type="GO" id="GO:0004175">
    <property type="term" value="F:endopeptidase activity"/>
    <property type="evidence" value="ECO:0007669"/>
    <property type="project" value="UniProtKB-ARBA"/>
</dbReference>
<proteinExistence type="predicted"/>
<evidence type="ECO:0000256" key="1">
    <source>
        <dbReference type="SAM" id="Phobius"/>
    </source>
</evidence>
<keyword evidence="1" id="KW-0472">Membrane</keyword>
<evidence type="ECO:0000313" key="3">
    <source>
        <dbReference type="EMBL" id="RED15087.1"/>
    </source>
</evidence>
<feature type="transmembrane region" description="Helical" evidence="1">
    <location>
        <begin position="165"/>
        <end position="184"/>
    </location>
</feature>
<dbReference type="Pfam" id="PF02517">
    <property type="entry name" value="Rce1-like"/>
    <property type="match status" value="1"/>
</dbReference>
<comment type="caution">
    <text evidence="3">The sequence shown here is derived from an EMBL/GenBank/DDBJ whole genome shotgun (WGS) entry which is preliminary data.</text>
</comment>
<feature type="transmembrane region" description="Helical" evidence="1">
    <location>
        <begin position="196"/>
        <end position="216"/>
    </location>
</feature>
<protein>
    <submittedName>
        <fullName evidence="3">CAAX prenyl protease-like protein</fullName>
    </submittedName>
</protein>
<dbReference type="PANTHER" id="PTHR35797:SF1">
    <property type="entry name" value="PROTEASE"/>
    <property type="match status" value="1"/>
</dbReference>
<accession>A0A3D9FC06</accession>
<dbReference type="PANTHER" id="PTHR35797">
    <property type="entry name" value="PROTEASE-RELATED"/>
    <property type="match status" value="1"/>
</dbReference>
<evidence type="ECO:0000313" key="4">
    <source>
        <dbReference type="Proteomes" id="UP000256310"/>
    </source>
</evidence>
<keyword evidence="3" id="KW-0378">Hydrolase</keyword>
<dbReference type="InterPro" id="IPR042150">
    <property type="entry name" value="MmRce1-like"/>
</dbReference>
<dbReference type="GO" id="GO:0006508">
    <property type="term" value="P:proteolysis"/>
    <property type="evidence" value="ECO:0007669"/>
    <property type="project" value="UniProtKB-KW"/>
</dbReference>
<evidence type="ECO:0000259" key="2">
    <source>
        <dbReference type="Pfam" id="PF02517"/>
    </source>
</evidence>
<keyword evidence="3" id="KW-0645">Protease</keyword>
<organism evidence="3 4">
    <name type="scientific">Parasphingopyxis lamellibrachiae</name>
    <dbReference type="NCBI Taxonomy" id="680125"/>
    <lineage>
        <taxon>Bacteria</taxon>
        <taxon>Pseudomonadati</taxon>
        <taxon>Pseudomonadota</taxon>
        <taxon>Alphaproteobacteria</taxon>
        <taxon>Sphingomonadales</taxon>
        <taxon>Sphingomonadaceae</taxon>
        <taxon>Parasphingopyxis</taxon>
    </lineage>
</organism>
<feature type="domain" description="CAAX prenyl protease 2/Lysostaphin resistance protein A-like" evidence="2">
    <location>
        <begin position="141"/>
        <end position="235"/>
    </location>
</feature>
<keyword evidence="1" id="KW-0812">Transmembrane</keyword>
<dbReference type="RefSeq" id="WP_116234652.1">
    <property type="nucleotide sequence ID" value="NZ_QRDP01000004.1"/>
</dbReference>
<feature type="transmembrane region" description="Helical" evidence="1">
    <location>
        <begin position="253"/>
        <end position="274"/>
    </location>
</feature>
<dbReference type="GO" id="GO:0080120">
    <property type="term" value="P:CAAX-box protein maturation"/>
    <property type="evidence" value="ECO:0007669"/>
    <property type="project" value="UniProtKB-ARBA"/>
</dbReference>
<keyword evidence="4" id="KW-1185">Reference proteome</keyword>
<feature type="transmembrane region" description="Helical" evidence="1">
    <location>
        <begin position="223"/>
        <end position="241"/>
    </location>
</feature>
<feature type="transmembrane region" description="Helical" evidence="1">
    <location>
        <begin position="79"/>
        <end position="101"/>
    </location>
</feature>
<keyword evidence="1" id="KW-1133">Transmembrane helix</keyword>
<dbReference type="EMBL" id="QRDP01000004">
    <property type="protein sequence ID" value="RED15087.1"/>
    <property type="molecule type" value="Genomic_DNA"/>
</dbReference>
<dbReference type="OrthoDB" id="3693644at2"/>
<dbReference type="Proteomes" id="UP000256310">
    <property type="component" value="Unassembled WGS sequence"/>
</dbReference>
<dbReference type="InterPro" id="IPR003675">
    <property type="entry name" value="Rce1/LyrA-like_dom"/>
</dbReference>
<sequence>MEQDQSNRRDAWKTISIFLIALFALSAVAHDAIVTLNPASIYVGALMWCPAIAAFATLKIRGRTLATLPWKWGSWSSNWAAYAVPVLYISVAYALIWLLGYGGVPNPETIAEWAQELGFSAASPIMTIAVMVFLLGTVQLIKSLGSIAGEEIGWRGFFIWELRKVMPFGAVSIVSGVIWAMWHYPIIIAYGGGNATFQLACFTLMIISMSVIMAYFTFRSESVWPAIFFHAAHNIYIQKIFSPLTVENEQTGFWIDEYGLMIPIVVTLLALYFWRKAKSEGM</sequence>
<feature type="transmembrane region" description="Helical" evidence="1">
    <location>
        <begin position="39"/>
        <end position="58"/>
    </location>
</feature>
<reference evidence="3 4" key="1">
    <citation type="submission" date="2018-07" db="EMBL/GenBank/DDBJ databases">
        <title>Genomic Encyclopedia of Type Strains, Phase IV (KMG-IV): sequencing the most valuable type-strain genomes for metagenomic binning, comparative biology and taxonomic classification.</title>
        <authorList>
            <person name="Goeker M."/>
        </authorList>
    </citation>
    <scope>NUCLEOTIDE SEQUENCE [LARGE SCALE GENOMIC DNA]</scope>
    <source>
        <strain evidence="3 4">DSM 26725</strain>
    </source>
</reference>
<name>A0A3D9FC06_9SPHN</name>
<dbReference type="AlphaFoldDB" id="A0A3D9FC06"/>
<feature type="transmembrane region" description="Helical" evidence="1">
    <location>
        <begin position="121"/>
        <end position="144"/>
    </location>
</feature>
<gene>
    <name evidence="3" type="ORF">DFR46_0072</name>
</gene>